<organism evidence="2 3">
    <name type="scientific">Aegilops tauschii subsp. strangulata</name>
    <name type="common">Goatgrass</name>
    <dbReference type="NCBI Taxonomy" id="200361"/>
    <lineage>
        <taxon>Eukaryota</taxon>
        <taxon>Viridiplantae</taxon>
        <taxon>Streptophyta</taxon>
        <taxon>Embryophyta</taxon>
        <taxon>Tracheophyta</taxon>
        <taxon>Spermatophyta</taxon>
        <taxon>Magnoliopsida</taxon>
        <taxon>Liliopsida</taxon>
        <taxon>Poales</taxon>
        <taxon>Poaceae</taxon>
        <taxon>BOP clade</taxon>
        <taxon>Pooideae</taxon>
        <taxon>Triticodae</taxon>
        <taxon>Triticeae</taxon>
        <taxon>Triticinae</taxon>
        <taxon>Aegilops</taxon>
    </lineage>
</organism>
<reference evidence="3" key="1">
    <citation type="journal article" date="2014" name="Science">
        <title>Ancient hybridizations among the ancestral genomes of bread wheat.</title>
        <authorList>
            <consortium name="International Wheat Genome Sequencing Consortium,"/>
            <person name="Marcussen T."/>
            <person name="Sandve S.R."/>
            <person name="Heier L."/>
            <person name="Spannagl M."/>
            <person name="Pfeifer M."/>
            <person name="Jakobsen K.S."/>
            <person name="Wulff B.B."/>
            <person name="Steuernagel B."/>
            <person name="Mayer K.F."/>
            <person name="Olsen O.A."/>
        </authorList>
    </citation>
    <scope>NUCLEOTIDE SEQUENCE [LARGE SCALE GENOMIC DNA]</scope>
    <source>
        <strain evidence="3">cv. AL8/78</strain>
    </source>
</reference>
<dbReference type="Gramene" id="AET5Gv20365500.28">
    <property type="protein sequence ID" value="AET5Gv20365500.28"/>
    <property type="gene ID" value="AET5Gv20365500"/>
</dbReference>
<feature type="region of interest" description="Disordered" evidence="1">
    <location>
        <begin position="1"/>
        <end position="24"/>
    </location>
</feature>
<reference evidence="2" key="5">
    <citation type="journal article" date="2021" name="G3 (Bethesda)">
        <title>Aegilops tauschii genome assembly Aet v5.0 features greater sequence contiguity and improved annotation.</title>
        <authorList>
            <person name="Wang L."/>
            <person name="Zhu T."/>
            <person name="Rodriguez J.C."/>
            <person name="Deal K.R."/>
            <person name="Dubcovsky J."/>
            <person name="McGuire P.E."/>
            <person name="Lux T."/>
            <person name="Spannagl M."/>
            <person name="Mayer K.F.X."/>
            <person name="Baldrich P."/>
            <person name="Meyers B.C."/>
            <person name="Huo N."/>
            <person name="Gu Y.Q."/>
            <person name="Zhou H."/>
            <person name="Devos K.M."/>
            <person name="Bennetzen J.L."/>
            <person name="Unver T."/>
            <person name="Budak H."/>
            <person name="Gulick P.J."/>
            <person name="Galiba G."/>
            <person name="Kalapos B."/>
            <person name="Nelson D.R."/>
            <person name="Li P."/>
            <person name="You F.M."/>
            <person name="Luo M.C."/>
            <person name="Dvorak J."/>
        </authorList>
    </citation>
    <scope>NUCLEOTIDE SEQUENCE [LARGE SCALE GENOMIC DNA]</scope>
    <source>
        <strain evidence="2">cv. AL8/78</strain>
    </source>
</reference>
<keyword evidence="3" id="KW-1185">Reference proteome</keyword>
<accession>A0A453KB70</accession>
<proteinExistence type="predicted"/>
<sequence length="60" mass="7088">MQLGGAVCPHPASGRRRKTENSGKQFRRRVLRLTDSSSGSPLRCELLNDYVLRWVWSWWW</sequence>
<evidence type="ECO:0000313" key="3">
    <source>
        <dbReference type="Proteomes" id="UP000015105"/>
    </source>
</evidence>
<reference evidence="2" key="4">
    <citation type="submission" date="2019-03" db="UniProtKB">
        <authorList>
            <consortium name="EnsemblPlants"/>
        </authorList>
    </citation>
    <scope>IDENTIFICATION</scope>
</reference>
<evidence type="ECO:0000256" key="1">
    <source>
        <dbReference type="SAM" id="MobiDB-lite"/>
    </source>
</evidence>
<dbReference type="Proteomes" id="UP000015105">
    <property type="component" value="Chromosome 5D"/>
</dbReference>
<dbReference type="EnsemblPlants" id="AET5Gv20365500.28">
    <property type="protein sequence ID" value="AET5Gv20365500.28"/>
    <property type="gene ID" value="AET5Gv20365500"/>
</dbReference>
<reference evidence="3" key="2">
    <citation type="journal article" date="2017" name="Nat. Plants">
        <title>The Aegilops tauschii genome reveals multiple impacts of transposons.</title>
        <authorList>
            <person name="Zhao G."/>
            <person name="Zou C."/>
            <person name="Li K."/>
            <person name="Wang K."/>
            <person name="Li T."/>
            <person name="Gao L."/>
            <person name="Zhang X."/>
            <person name="Wang H."/>
            <person name="Yang Z."/>
            <person name="Liu X."/>
            <person name="Jiang W."/>
            <person name="Mao L."/>
            <person name="Kong X."/>
            <person name="Jiao Y."/>
            <person name="Jia J."/>
        </authorList>
    </citation>
    <scope>NUCLEOTIDE SEQUENCE [LARGE SCALE GENOMIC DNA]</scope>
    <source>
        <strain evidence="3">cv. AL8/78</strain>
    </source>
</reference>
<evidence type="ECO:0000313" key="2">
    <source>
        <dbReference type="EnsemblPlants" id="AET5Gv20365500.28"/>
    </source>
</evidence>
<name>A0A453KB70_AEGTS</name>
<reference evidence="2" key="3">
    <citation type="journal article" date="2017" name="Nature">
        <title>Genome sequence of the progenitor of the wheat D genome Aegilops tauschii.</title>
        <authorList>
            <person name="Luo M.C."/>
            <person name="Gu Y.Q."/>
            <person name="Puiu D."/>
            <person name="Wang H."/>
            <person name="Twardziok S.O."/>
            <person name="Deal K.R."/>
            <person name="Huo N."/>
            <person name="Zhu T."/>
            <person name="Wang L."/>
            <person name="Wang Y."/>
            <person name="McGuire P.E."/>
            <person name="Liu S."/>
            <person name="Long H."/>
            <person name="Ramasamy R.K."/>
            <person name="Rodriguez J.C."/>
            <person name="Van S.L."/>
            <person name="Yuan L."/>
            <person name="Wang Z."/>
            <person name="Xia Z."/>
            <person name="Xiao L."/>
            <person name="Anderson O.D."/>
            <person name="Ouyang S."/>
            <person name="Liang Y."/>
            <person name="Zimin A.V."/>
            <person name="Pertea G."/>
            <person name="Qi P."/>
            <person name="Bennetzen J.L."/>
            <person name="Dai X."/>
            <person name="Dawson M.W."/>
            <person name="Muller H.G."/>
            <person name="Kugler K."/>
            <person name="Rivarola-Duarte L."/>
            <person name="Spannagl M."/>
            <person name="Mayer K.F.X."/>
            <person name="Lu F.H."/>
            <person name="Bevan M.W."/>
            <person name="Leroy P."/>
            <person name="Li P."/>
            <person name="You F.M."/>
            <person name="Sun Q."/>
            <person name="Liu Z."/>
            <person name="Lyons E."/>
            <person name="Wicker T."/>
            <person name="Salzberg S.L."/>
            <person name="Devos K.M."/>
            <person name="Dvorak J."/>
        </authorList>
    </citation>
    <scope>NUCLEOTIDE SEQUENCE [LARGE SCALE GENOMIC DNA]</scope>
    <source>
        <strain evidence="2">cv. AL8/78</strain>
    </source>
</reference>
<protein>
    <submittedName>
        <fullName evidence="2">Uncharacterized protein</fullName>
    </submittedName>
</protein>
<dbReference type="AlphaFoldDB" id="A0A453KB70"/>